<dbReference type="GO" id="GO:0016020">
    <property type="term" value="C:membrane"/>
    <property type="evidence" value="ECO:0007669"/>
    <property type="project" value="UniProtKB-SubCell"/>
</dbReference>
<feature type="transmembrane region" description="Helical" evidence="5">
    <location>
        <begin position="20"/>
        <end position="40"/>
    </location>
</feature>
<name>A0A1I4WH61_PSUAM</name>
<dbReference type="STRING" id="260086.SAMN05216207_1008112"/>
<dbReference type="EMBL" id="FOUY01000008">
    <property type="protein sequence ID" value="SFN12622.1"/>
    <property type="molecule type" value="Genomic_DNA"/>
</dbReference>
<feature type="transmembrane region" description="Helical" evidence="5">
    <location>
        <begin position="88"/>
        <end position="107"/>
    </location>
</feature>
<sequence>MTDVADRILRSRVHRRVPRAAAVVRVVVGALFVWFGVPKFTEHAGWVAGFASWSLPAPSLLVYATGSVEVLGGIALVLALGGTPGVRAVAGLLALVMVGAVSTAGLLGGNSGALTLAPAMLIGSLVVVWSTTGPRGQPRRRSSS</sequence>
<gene>
    <name evidence="6" type="ORF">SAMN05216207_1008112</name>
</gene>
<evidence type="ECO:0000256" key="2">
    <source>
        <dbReference type="ARBA" id="ARBA00022692"/>
    </source>
</evidence>
<dbReference type="OrthoDB" id="886570at2"/>
<dbReference type="Pfam" id="PF07681">
    <property type="entry name" value="DoxX"/>
    <property type="match status" value="1"/>
</dbReference>
<dbReference type="InterPro" id="IPR032808">
    <property type="entry name" value="DoxX"/>
</dbReference>
<dbReference type="RefSeq" id="WP_093340781.1">
    <property type="nucleotide sequence ID" value="NZ_FOUY01000008.1"/>
</dbReference>
<feature type="transmembrane region" description="Helical" evidence="5">
    <location>
        <begin position="113"/>
        <end position="132"/>
    </location>
</feature>
<keyword evidence="4 5" id="KW-0472">Membrane</keyword>
<dbReference type="Proteomes" id="UP000199614">
    <property type="component" value="Unassembled WGS sequence"/>
</dbReference>
<evidence type="ECO:0000313" key="7">
    <source>
        <dbReference type="Proteomes" id="UP000199614"/>
    </source>
</evidence>
<organism evidence="6 7">
    <name type="scientific">Pseudonocardia ammonioxydans</name>
    <dbReference type="NCBI Taxonomy" id="260086"/>
    <lineage>
        <taxon>Bacteria</taxon>
        <taxon>Bacillati</taxon>
        <taxon>Actinomycetota</taxon>
        <taxon>Actinomycetes</taxon>
        <taxon>Pseudonocardiales</taxon>
        <taxon>Pseudonocardiaceae</taxon>
        <taxon>Pseudonocardia</taxon>
    </lineage>
</organism>
<evidence type="ECO:0000256" key="3">
    <source>
        <dbReference type="ARBA" id="ARBA00022989"/>
    </source>
</evidence>
<keyword evidence="7" id="KW-1185">Reference proteome</keyword>
<feature type="transmembrane region" description="Helical" evidence="5">
    <location>
        <begin position="60"/>
        <end position="81"/>
    </location>
</feature>
<evidence type="ECO:0000256" key="1">
    <source>
        <dbReference type="ARBA" id="ARBA00004141"/>
    </source>
</evidence>
<keyword evidence="3 5" id="KW-1133">Transmembrane helix</keyword>
<keyword evidence="2 5" id="KW-0812">Transmembrane</keyword>
<reference evidence="6 7" key="1">
    <citation type="submission" date="2016-10" db="EMBL/GenBank/DDBJ databases">
        <authorList>
            <person name="de Groot N.N."/>
        </authorList>
    </citation>
    <scope>NUCLEOTIDE SEQUENCE [LARGE SCALE GENOMIC DNA]</scope>
    <source>
        <strain evidence="6 7">CGMCC 4.1877</strain>
    </source>
</reference>
<proteinExistence type="predicted"/>
<evidence type="ECO:0000256" key="5">
    <source>
        <dbReference type="SAM" id="Phobius"/>
    </source>
</evidence>
<dbReference type="AlphaFoldDB" id="A0A1I4WH61"/>
<accession>A0A1I4WH61</accession>
<evidence type="ECO:0000313" key="6">
    <source>
        <dbReference type="EMBL" id="SFN12622.1"/>
    </source>
</evidence>
<evidence type="ECO:0000256" key="4">
    <source>
        <dbReference type="ARBA" id="ARBA00023136"/>
    </source>
</evidence>
<comment type="subcellular location">
    <subcellularLocation>
        <location evidence="1">Membrane</location>
        <topology evidence="1">Multi-pass membrane protein</topology>
    </subcellularLocation>
</comment>
<protein>
    <submittedName>
        <fullName evidence="6">Uncharacterized membrane protein YphA, DoxX/SURF4 family</fullName>
    </submittedName>
</protein>